<evidence type="ECO:0000313" key="3">
    <source>
        <dbReference type="Proteomes" id="UP000240542"/>
    </source>
</evidence>
<dbReference type="RefSeq" id="WP_106586412.1">
    <property type="nucleotide sequence ID" value="NZ_PYGA01000029.1"/>
</dbReference>
<keyword evidence="2" id="KW-0489">Methyltransferase</keyword>
<gene>
    <name evidence="2" type="ORF">CLV63_12949</name>
</gene>
<dbReference type="InterPro" id="IPR029063">
    <property type="entry name" value="SAM-dependent_MTases_sf"/>
</dbReference>
<keyword evidence="2" id="KW-0808">Transferase</keyword>
<evidence type="ECO:0000313" key="2">
    <source>
        <dbReference type="EMBL" id="PSK88760.1"/>
    </source>
</evidence>
<dbReference type="GO" id="GO:0032259">
    <property type="term" value="P:methylation"/>
    <property type="evidence" value="ECO:0007669"/>
    <property type="project" value="UniProtKB-KW"/>
</dbReference>
<dbReference type="Gene3D" id="3.40.50.150">
    <property type="entry name" value="Vaccinia Virus protein VP39"/>
    <property type="match status" value="1"/>
</dbReference>
<name>A0A2P8CUW8_9ACTN</name>
<accession>A0A2P8CUW8</accession>
<dbReference type="GO" id="GO:0008168">
    <property type="term" value="F:methyltransferase activity"/>
    <property type="evidence" value="ECO:0007669"/>
    <property type="project" value="UniProtKB-KW"/>
</dbReference>
<proteinExistence type="predicted"/>
<dbReference type="Proteomes" id="UP000240542">
    <property type="component" value="Unassembled WGS sequence"/>
</dbReference>
<protein>
    <submittedName>
        <fullName evidence="2">Methyltransferase family protein</fullName>
    </submittedName>
</protein>
<dbReference type="CDD" id="cd02440">
    <property type="entry name" value="AdoMet_MTases"/>
    <property type="match status" value="1"/>
</dbReference>
<reference evidence="2 3" key="1">
    <citation type="submission" date="2018-03" db="EMBL/GenBank/DDBJ databases">
        <title>Genomic Encyclopedia of Archaeal and Bacterial Type Strains, Phase II (KMG-II): from individual species to whole genera.</title>
        <authorList>
            <person name="Goeker M."/>
        </authorList>
    </citation>
    <scope>NUCLEOTIDE SEQUENCE [LARGE SCALE GENOMIC DNA]</scope>
    <source>
        <strain evidence="2 3">DSM 45312</strain>
    </source>
</reference>
<dbReference type="Gene3D" id="2.20.130.10">
    <property type="entry name" value="CAC2371-like domains"/>
    <property type="match status" value="1"/>
</dbReference>
<dbReference type="SUPFAM" id="SSF53335">
    <property type="entry name" value="S-adenosyl-L-methionine-dependent methyltransferases"/>
    <property type="match status" value="1"/>
</dbReference>
<dbReference type="AlphaFoldDB" id="A0A2P8CUW8"/>
<comment type="caution">
    <text evidence="2">The sequence shown here is derived from an EMBL/GenBank/DDBJ whole genome shotgun (WGS) entry which is preliminary data.</text>
</comment>
<dbReference type="OrthoDB" id="7062303at2"/>
<sequence length="219" mass="23197">MKANGTGPGSISDDGSPVEFYLAMPAENEPGIIHGALGGSGSILELGSGAGRVTHPLLALGHTVTAVDASPDMLAHISGAETVCAPIGGLDLGRTFDAVVLASHLVNVPDPEERRGLLDTCRRHIGDGGQVLIEHNPASFFTAPTETVSRRGPLTIALRDISRPDHDTVSATMHYTIGDRHWTQSFTTRRFDPAELADAGLRHDRTLTDDGRWITARPA</sequence>
<dbReference type="InterPro" id="IPR041698">
    <property type="entry name" value="Methyltransf_25"/>
</dbReference>
<organism evidence="2 3">
    <name type="scientific">Murinocardiopsis flavida</name>
    <dbReference type="NCBI Taxonomy" id="645275"/>
    <lineage>
        <taxon>Bacteria</taxon>
        <taxon>Bacillati</taxon>
        <taxon>Actinomycetota</taxon>
        <taxon>Actinomycetes</taxon>
        <taxon>Streptosporangiales</taxon>
        <taxon>Nocardiopsidaceae</taxon>
        <taxon>Murinocardiopsis</taxon>
    </lineage>
</organism>
<dbReference type="Pfam" id="PF13649">
    <property type="entry name" value="Methyltransf_25"/>
    <property type="match status" value="1"/>
</dbReference>
<dbReference type="EMBL" id="PYGA01000029">
    <property type="protein sequence ID" value="PSK88760.1"/>
    <property type="molecule type" value="Genomic_DNA"/>
</dbReference>
<keyword evidence="3" id="KW-1185">Reference proteome</keyword>
<feature type="domain" description="Methyltransferase" evidence="1">
    <location>
        <begin position="43"/>
        <end position="129"/>
    </location>
</feature>
<evidence type="ECO:0000259" key="1">
    <source>
        <dbReference type="Pfam" id="PF13649"/>
    </source>
</evidence>